<dbReference type="EMBL" id="CAFBOK010000191">
    <property type="protein sequence ID" value="CAB4993702.1"/>
    <property type="molecule type" value="Genomic_DNA"/>
</dbReference>
<reference evidence="3" key="1">
    <citation type="submission" date="2020-05" db="EMBL/GenBank/DDBJ databases">
        <authorList>
            <person name="Chiriac C."/>
            <person name="Salcher M."/>
            <person name="Ghai R."/>
            <person name="Kavagutti S V."/>
        </authorList>
    </citation>
    <scope>NUCLEOTIDE SEQUENCE</scope>
</reference>
<proteinExistence type="predicted"/>
<protein>
    <submittedName>
        <fullName evidence="3">Unannotated protein</fullName>
    </submittedName>
</protein>
<evidence type="ECO:0000313" key="8">
    <source>
        <dbReference type="EMBL" id="CAB5075248.1"/>
    </source>
</evidence>
<feature type="transmembrane region" description="Helical" evidence="2">
    <location>
        <begin position="6"/>
        <end position="23"/>
    </location>
</feature>
<organism evidence="3">
    <name type="scientific">freshwater metagenome</name>
    <dbReference type="NCBI Taxonomy" id="449393"/>
    <lineage>
        <taxon>unclassified sequences</taxon>
        <taxon>metagenomes</taxon>
        <taxon>ecological metagenomes</taxon>
    </lineage>
</organism>
<accession>A0A6J5ZDI7</accession>
<evidence type="ECO:0000313" key="7">
    <source>
        <dbReference type="EMBL" id="CAB4993702.1"/>
    </source>
</evidence>
<sequence>MSGVAFLLIAVVVSLVGSVIVWIRNRKPTHFMSSVDDFQREMDALSTPPVPSTPPRPVRPVQDADKRRLGGR</sequence>
<dbReference type="EMBL" id="CAESAL010000020">
    <property type="protein sequence ID" value="CAB4338470.1"/>
    <property type="molecule type" value="Genomic_DNA"/>
</dbReference>
<dbReference type="EMBL" id="CAFBRD010000016">
    <property type="protein sequence ID" value="CAB5075248.1"/>
    <property type="molecule type" value="Genomic_DNA"/>
</dbReference>
<feature type="compositionally biased region" description="Basic and acidic residues" evidence="1">
    <location>
        <begin position="62"/>
        <end position="72"/>
    </location>
</feature>
<evidence type="ECO:0000256" key="2">
    <source>
        <dbReference type="SAM" id="Phobius"/>
    </source>
</evidence>
<keyword evidence="2" id="KW-0472">Membrane</keyword>
<dbReference type="EMBL" id="CAFBNJ010000123">
    <property type="protein sequence ID" value="CAB4964222.1"/>
    <property type="molecule type" value="Genomic_DNA"/>
</dbReference>
<gene>
    <name evidence="4" type="ORF">UFOPK1762_01671</name>
    <name evidence="5" type="ORF">UFOPK2624_01586</name>
    <name evidence="3" type="ORF">UFOPK3331_00772</name>
    <name evidence="6" type="ORF">UFOPK3785_01738</name>
    <name evidence="7" type="ORF">UFOPK3927_01452</name>
    <name evidence="8" type="ORF">UFOPK4371_00466</name>
</gene>
<dbReference type="EMBL" id="CAEZXY010000093">
    <property type="protein sequence ID" value="CAB4719283.1"/>
    <property type="molecule type" value="Genomic_DNA"/>
</dbReference>
<keyword evidence="2" id="KW-0812">Transmembrane</keyword>
<evidence type="ECO:0000313" key="3">
    <source>
        <dbReference type="EMBL" id="CAB4338470.1"/>
    </source>
</evidence>
<keyword evidence="2" id="KW-1133">Transmembrane helix</keyword>
<evidence type="ECO:0000256" key="1">
    <source>
        <dbReference type="SAM" id="MobiDB-lite"/>
    </source>
</evidence>
<feature type="region of interest" description="Disordered" evidence="1">
    <location>
        <begin position="44"/>
        <end position="72"/>
    </location>
</feature>
<evidence type="ECO:0000313" key="6">
    <source>
        <dbReference type="EMBL" id="CAB4964222.1"/>
    </source>
</evidence>
<dbReference type="AlphaFoldDB" id="A0A6J5ZDI7"/>
<evidence type="ECO:0000313" key="5">
    <source>
        <dbReference type="EMBL" id="CAB4719283.1"/>
    </source>
</evidence>
<feature type="compositionally biased region" description="Pro residues" evidence="1">
    <location>
        <begin position="48"/>
        <end position="58"/>
    </location>
</feature>
<dbReference type="EMBL" id="CAEZTY010000090">
    <property type="protein sequence ID" value="CAB4596762.1"/>
    <property type="molecule type" value="Genomic_DNA"/>
</dbReference>
<name>A0A6J5ZDI7_9ZZZZ</name>
<evidence type="ECO:0000313" key="4">
    <source>
        <dbReference type="EMBL" id="CAB4596762.1"/>
    </source>
</evidence>